<organism evidence="1 2">
    <name type="scientific">Flavobacterium hibernum</name>
    <dbReference type="NCBI Taxonomy" id="37752"/>
    <lineage>
        <taxon>Bacteria</taxon>
        <taxon>Pseudomonadati</taxon>
        <taxon>Bacteroidota</taxon>
        <taxon>Flavobacteriia</taxon>
        <taxon>Flavobacteriales</taxon>
        <taxon>Flavobacteriaceae</taxon>
        <taxon>Flavobacterium</taxon>
    </lineage>
</organism>
<accession>A0ABX4BX03</accession>
<name>A0ABX4BX03_9FLAO</name>
<protein>
    <submittedName>
        <fullName evidence="1">Uncharacterized protein</fullName>
    </submittedName>
</protein>
<comment type="caution">
    <text evidence="1">The sequence shown here is derived from an EMBL/GenBank/DDBJ whole genome shotgun (WGS) entry which is preliminary data.</text>
</comment>
<evidence type="ECO:0000313" key="2">
    <source>
        <dbReference type="Proteomes" id="UP000198302"/>
    </source>
</evidence>
<reference evidence="1 2" key="1">
    <citation type="submission" date="2016-11" db="EMBL/GenBank/DDBJ databases">
        <title>Whole genomes of Flavobacteriaceae.</title>
        <authorList>
            <person name="Stine C."/>
            <person name="Li C."/>
            <person name="Tadesse D."/>
        </authorList>
    </citation>
    <scope>NUCLEOTIDE SEQUENCE [LARGE SCALE GENOMIC DNA]</scope>
    <source>
        <strain evidence="1 2">ATCC 51468</strain>
    </source>
</reference>
<proteinExistence type="predicted"/>
<keyword evidence="2" id="KW-1185">Reference proteome</keyword>
<gene>
    <name evidence="1" type="ORF">B0A73_22060</name>
</gene>
<sequence>MKKRALIYGNQKCFSKYIKRRFQDVLEFDVCKDFKFLNEELEVYSVVVLVIYEEEDLIDFFKVYGNGVPLVVCAFNKKVLEIVIGFENIVLVDTAKIRSEILNQLNFYFKETILSTRLSPSIGYKGLLFRC</sequence>
<evidence type="ECO:0000313" key="1">
    <source>
        <dbReference type="EMBL" id="OXA83497.1"/>
    </source>
</evidence>
<dbReference type="Proteomes" id="UP000198302">
    <property type="component" value="Unassembled WGS sequence"/>
</dbReference>
<dbReference type="EMBL" id="MUGX01000044">
    <property type="protein sequence ID" value="OXA83497.1"/>
    <property type="molecule type" value="Genomic_DNA"/>
</dbReference>